<dbReference type="PANTHER" id="PTHR46038:SF38">
    <property type="entry name" value="GLYCOSYLTRANSFERASE-RELATED"/>
    <property type="match status" value="1"/>
</dbReference>
<dbReference type="EMBL" id="JACMSC010000019">
    <property type="protein sequence ID" value="KAG6474299.1"/>
    <property type="molecule type" value="Genomic_DNA"/>
</dbReference>
<dbReference type="Proteomes" id="UP000734854">
    <property type="component" value="Unassembled WGS sequence"/>
</dbReference>
<feature type="region of interest" description="Disordered" evidence="1">
    <location>
        <begin position="1"/>
        <end position="38"/>
    </location>
</feature>
<dbReference type="AlphaFoldDB" id="A0A8J5CGS6"/>
<evidence type="ECO:0000256" key="1">
    <source>
        <dbReference type="SAM" id="MobiDB-lite"/>
    </source>
</evidence>
<dbReference type="InterPro" id="IPR044821">
    <property type="entry name" value="At1g28695/At4g15970-like"/>
</dbReference>
<dbReference type="PANTHER" id="PTHR46038">
    <property type="entry name" value="EXPRESSED PROTEIN-RELATED"/>
    <property type="match status" value="1"/>
</dbReference>
<sequence length="293" mass="32739">MMRCKERDSAHSSSNNRIRSHLQDRKSLRDNRNNLQGQVTNPCARNATIITLASAYGDQHGHLGFMLSCYDAEVSYDGRTDIFLARHKEEEELLNLCFFQVQTATESALVTAMTRIMGEKEKNDVKLEKVLKEAAMENKTLILTTLNAAWASPGSIIDLFFQSFRTGDGTRRLLDHLVIIALEAYIRELLRRGGQGFLASTISIPDTASYSIEEVEFWPLPTVSQGIVIMVRKTSLHGSSSQGRKSKKSTTITLLYPKGEDIHVVYSCPHSDVVPAIAFVETLALPCHRDLPI</sequence>
<evidence type="ECO:0000313" key="3">
    <source>
        <dbReference type="Proteomes" id="UP000734854"/>
    </source>
</evidence>
<accession>A0A8J5CGS6</accession>
<evidence type="ECO:0000313" key="2">
    <source>
        <dbReference type="EMBL" id="KAG6474299.1"/>
    </source>
</evidence>
<feature type="compositionally biased region" description="Basic and acidic residues" evidence="1">
    <location>
        <begin position="21"/>
        <end position="32"/>
    </location>
</feature>
<gene>
    <name evidence="2" type="ORF">ZIOFF_068225</name>
</gene>
<protein>
    <submittedName>
        <fullName evidence="2">Uncharacterized protein</fullName>
    </submittedName>
</protein>
<name>A0A8J5CGS6_ZINOF</name>
<organism evidence="2 3">
    <name type="scientific">Zingiber officinale</name>
    <name type="common">Ginger</name>
    <name type="synonym">Amomum zingiber</name>
    <dbReference type="NCBI Taxonomy" id="94328"/>
    <lineage>
        <taxon>Eukaryota</taxon>
        <taxon>Viridiplantae</taxon>
        <taxon>Streptophyta</taxon>
        <taxon>Embryophyta</taxon>
        <taxon>Tracheophyta</taxon>
        <taxon>Spermatophyta</taxon>
        <taxon>Magnoliopsida</taxon>
        <taxon>Liliopsida</taxon>
        <taxon>Zingiberales</taxon>
        <taxon>Zingiberaceae</taxon>
        <taxon>Zingiber</taxon>
    </lineage>
</organism>
<keyword evidence="3" id="KW-1185">Reference proteome</keyword>
<comment type="caution">
    <text evidence="2">The sequence shown here is derived from an EMBL/GenBank/DDBJ whole genome shotgun (WGS) entry which is preliminary data.</text>
</comment>
<proteinExistence type="predicted"/>
<feature type="compositionally biased region" description="Basic and acidic residues" evidence="1">
    <location>
        <begin position="1"/>
        <end position="10"/>
    </location>
</feature>
<reference evidence="2 3" key="1">
    <citation type="submission" date="2020-08" db="EMBL/GenBank/DDBJ databases">
        <title>Plant Genome Project.</title>
        <authorList>
            <person name="Zhang R.-G."/>
        </authorList>
    </citation>
    <scope>NUCLEOTIDE SEQUENCE [LARGE SCALE GENOMIC DNA]</scope>
    <source>
        <tissue evidence="2">Rhizome</tissue>
    </source>
</reference>